<keyword evidence="3" id="KW-1185">Reference proteome</keyword>
<dbReference type="EMBL" id="NAJQ01000032">
    <property type="protein sequence ID" value="TKA82531.1"/>
    <property type="molecule type" value="Genomic_DNA"/>
</dbReference>
<evidence type="ECO:0000313" key="3">
    <source>
        <dbReference type="Proteomes" id="UP000309340"/>
    </source>
</evidence>
<dbReference type="OrthoDB" id="3819714at2759"/>
<feature type="region of interest" description="Disordered" evidence="1">
    <location>
        <begin position="288"/>
        <end position="323"/>
    </location>
</feature>
<evidence type="ECO:0000256" key="1">
    <source>
        <dbReference type="SAM" id="MobiDB-lite"/>
    </source>
</evidence>
<reference evidence="2 3" key="1">
    <citation type="submission" date="2017-03" db="EMBL/GenBank/DDBJ databases">
        <title>Genomes of endolithic fungi from Antarctica.</title>
        <authorList>
            <person name="Coleine C."/>
            <person name="Masonjones S."/>
            <person name="Stajich J.E."/>
        </authorList>
    </citation>
    <scope>NUCLEOTIDE SEQUENCE [LARGE SCALE GENOMIC DNA]</scope>
    <source>
        <strain evidence="2 3">CCFEE 5184</strain>
    </source>
</reference>
<feature type="compositionally biased region" description="Basic and acidic residues" evidence="1">
    <location>
        <begin position="540"/>
        <end position="549"/>
    </location>
</feature>
<dbReference type="AlphaFoldDB" id="A0A4U0Y0H6"/>
<feature type="region of interest" description="Disordered" evidence="1">
    <location>
        <begin position="114"/>
        <end position="140"/>
    </location>
</feature>
<protein>
    <submittedName>
        <fullName evidence="2">Uncharacterized protein</fullName>
    </submittedName>
</protein>
<feature type="compositionally biased region" description="Polar residues" evidence="1">
    <location>
        <begin position="296"/>
        <end position="311"/>
    </location>
</feature>
<dbReference type="Proteomes" id="UP000309340">
    <property type="component" value="Unassembled WGS sequence"/>
</dbReference>
<organism evidence="2 3">
    <name type="scientific">Friedmanniomyces simplex</name>
    <dbReference type="NCBI Taxonomy" id="329884"/>
    <lineage>
        <taxon>Eukaryota</taxon>
        <taxon>Fungi</taxon>
        <taxon>Dikarya</taxon>
        <taxon>Ascomycota</taxon>
        <taxon>Pezizomycotina</taxon>
        <taxon>Dothideomycetes</taxon>
        <taxon>Dothideomycetidae</taxon>
        <taxon>Mycosphaerellales</taxon>
        <taxon>Teratosphaeriaceae</taxon>
        <taxon>Friedmanniomyces</taxon>
    </lineage>
</organism>
<feature type="region of interest" description="Disordered" evidence="1">
    <location>
        <begin position="529"/>
        <end position="549"/>
    </location>
</feature>
<evidence type="ECO:0000313" key="2">
    <source>
        <dbReference type="EMBL" id="TKA82531.1"/>
    </source>
</evidence>
<feature type="compositionally biased region" description="Acidic residues" evidence="1">
    <location>
        <begin position="125"/>
        <end position="136"/>
    </location>
</feature>
<proteinExistence type="predicted"/>
<accession>A0A4U0Y0H6</accession>
<sequence length="549" mass="60994">MRPVQFPWMHMETARHAVILMHERFNLTDEQRLQLFKKTFLAEAQTLRPGAEIKAYSLSDAYKCRLRSDRKRWWVTHDGDRPSAPEKARREVVRAAALGKLQIAAEELGLPGPTAVKISEKRSQDDEEISEEDDAGDSMQNDVASAVGVDDAVAGGEALDHGDLMEVDIESDNHPAVRLTAKSNMAQQDMSENDPATTDLSELGRFASWPVVQLLAGTNLQMTNPDLAKLLNHCRTRAKNHKQSVEQYLERRLRKVRSQQAKAMRQGKPAANTHLRTTSRPAARAFQPDVHPQSMGHDNQSDQPTGDTILTNPEEHQQPGEISGPTLRMVHYRDCVWPNDSPRCHTGAFVDQTTDVYKAGGKVFRVIINNMPQDVMICQMRICIYCITGKHDDTTKNANIGPLSLAAASTVTNGLPFVHNGDVMLDGRGMPRYFKGTSRGWSPVFPKDMYPSEVDFTVDGATLKKVQVMACYARHCETCHRPVTVEDELAKYRPGGKVYEAQKAEEDKGEVRRKAGAAAEMAEEAEEMAVGGIGRAAKRGQGESKKKRG</sequence>
<gene>
    <name evidence="2" type="ORF">B0A55_02291</name>
</gene>
<comment type="caution">
    <text evidence="2">The sequence shown here is derived from an EMBL/GenBank/DDBJ whole genome shotgun (WGS) entry which is preliminary data.</text>
</comment>
<name>A0A4U0Y0H6_9PEZI</name>